<evidence type="ECO:0000313" key="10">
    <source>
        <dbReference type="Proteomes" id="UP001338137"/>
    </source>
</evidence>
<dbReference type="Gene3D" id="3.30.870.10">
    <property type="entry name" value="Endonuclease Chain A"/>
    <property type="match status" value="2"/>
</dbReference>
<evidence type="ECO:0000256" key="6">
    <source>
        <dbReference type="ARBA" id="ARBA00023098"/>
    </source>
</evidence>
<evidence type="ECO:0000256" key="3">
    <source>
        <dbReference type="ARBA" id="ARBA00012027"/>
    </source>
</evidence>
<keyword evidence="10" id="KW-1185">Reference proteome</keyword>
<dbReference type="InterPro" id="IPR025202">
    <property type="entry name" value="PLD-like_dom"/>
</dbReference>
<keyword evidence="4" id="KW-0378">Hydrolase</keyword>
<proteinExistence type="inferred from homology"/>
<accession>A0ABU6FZE3</accession>
<reference evidence="9 10" key="1">
    <citation type="submission" date="2023-03" db="EMBL/GenBank/DDBJ databases">
        <title>Bacillus Genome Sequencing.</title>
        <authorList>
            <person name="Dunlap C."/>
        </authorList>
    </citation>
    <scope>NUCLEOTIDE SEQUENCE [LARGE SCALE GENOMIC DNA]</scope>
    <source>
        <strain evidence="9 10">BD-533</strain>
    </source>
</reference>
<sequence length="506" mass="57163">MRNKKGSITSDCNSTNKHMLLRKSRKNRGLQLFSIVGIFFIVLITAVAIYQSHKPMPPGMSMEGPIHTVSDEDIQFLSDLTYKEEGTTTTTTTKQEQMIFERIYQAIDEAEQFIVMDMFLYNGFHKKDQTFPPLSRTLTDKLIAAKVKRPQLNIAVISDEINTSYGSSQATELERLRAAGIPSVITDVNPLRDSTPVYSAGWRIFAQWFGQSGHGWLPNPLADQAPDMTVRSYLKLLNVKANHRKVIITDKTLIVPSANAHDASFYNSNSGFAVNGDIGGDALLSERAAIQSHAEMQLPTYKPAGQEKGNIQVRLLTEGKVYQHVLEEIAATQSGDTLWMGMFYLADRKVIKQLLEASTRGVQLRLVLDPNENAFGNDKIGLPNRPVAAELKTKSEGQIQIRWYNTTKEQYHTKLMFIEKNDRVVIQNGSSNFTTRNLDDLNLESNLEITAPLDSGVAQQVRSYFDRIWNNKGAPFTLDYAAYEDKTVFIKRLMYTIQNWLRLTTY</sequence>
<protein>
    <recommendedName>
        <fullName evidence="3">phospholipase D</fullName>
        <ecNumber evidence="3">3.1.4.4</ecNumber>
    </recommendedName>
</protein>
<dbReference type="InterPro" id="IPR051406">
    <property type="entry name" value="PLD_domain"/>
</dbReference>
<dbReference type="CDD" id="cd09130">
    <property type="entry name" value="PLDc_unchar2_2"/>
    <property type="match status" value="1"/>
</dbReference>
<dbReference type="CDD" id="cd09129">
    <property type="entry name" value="PLDc_unchar2_1"/>
    <property type="match status" value="1"/>
</dbReference>
<evidence type="ECO:0000259" key="8">
    <source>
        <dbReference type="Pfam" id="PF13091"/>
    </source>
</evidence>
<dbReference type="EC" id="3.1.4.4" evidence="3"/>
<evidence type="ECO:0000256" key="1">
    <source>
        <dbReference type="ARBA" id="ARBA00000798"/>
    </source>
</evidence>
<dbReference type="Proteomes" id="UP001338137">
    <property type="component" value="Unassembled WGS sequence"/>
</dbReference>
<dbReference type="RefSeq" id="WP_326071616.1">
    <property type="nucleotide sequence ID" value="NZ_JARLKY010000018.1"/>
</dbReference>
<evidence type="ECO:0000256" key="2">
    <source>
        <dbReference type="ARBA" id="ARBA00008664"/>
    </source>
</evidence>
<name>A0ABU6FZE3_9BACL</name>
<dbReference type="PANTHER" id="PTHR43856">
    <property type="entry name" value="CARDIOLIPIN HYDROLASE"/>
    <property type="match status" value="1"/>
</dbReference>
<organism evidence="9 10">
    <name type="scientific">Paenibacillus alba</name>
    <dbReference type="NCBI Taxonomy" id="1197127"/>
    <lineage>
        <taxon>Bacteria</taxon>
        <taxon>Bacillati</taxon>
        <taxon>Bacillota</taxon>
        <taxon>Bacilli</taxon>
        <taxon>Bacillales</taxon>
        <taxon>Paenibacillaceae</taxon>
        <taxon>Paenibacillus</taxon>
    </lineage>
</organism>
<comment type="similarity">
    <text evidence="2">Belongs to the phospholipase D family.</text>
</comment>
<feature type="domain" description="Phospholipase D-like" evidence="8">
    <location>
        <begin position="329"/>
        <end position="469"/>
    </location>
</feature>
<keyword evidence="7" id="KW-1133">Transmembrane helix</keyword>
<keyword evidence="7" id="KW-0472">Membrane</keyword>
<evidence type="ECO:0000256" key="5">
    <source>
        <dbReference type="ARBA" id="ARBA00022963"/>
    </source>
</evidence>
<evidence type="ECO:0000313" key="9">
    <source>
        <dbReference type="EMBL" id="MEC0227268.1"/>
    </source>
</evidence>
<dbReference type="PANTHER" id="PTHR43856:SF1">
    <property type="entry name" value="MITOCHONDRIAL CARDIOLIPIN HYDROLASE"/>
    <property type="match status" value="1"/>
</dbReference>
<evidence type="ECO:0000256" key="7">
    <source>
        <dbReference type="SAM" id="Phobius"/>
    </source>
</evidence>
<evidence type="ECO:0000256" key="4">
    <source>
        <dbReference type="ARBA" id="ARBA00022801"/>
    </source>
</evidence>
<comment type="caution">
    <text evidence="9">The sequence shown here is derived from an EMBL/GenBank/DDBJ whole genome shotgun (WGS) entry which is preliminary data.</text>
</comment>
<keyword evidence="5" id="KW-0442">Lipid degradation</keyword>
<keyword evidence="6" id="KW-0443">Lipid metabolism</keyword>
<dbReference type="SUPFAM" id="SSF56024">
    <property type="entry name" value="Phospholipase D/nuclease"/>
    <property type="match status" value="2"/>
</dbReference>
<gene>
    <name evidence="9" type="ORF">P4I72_09040</name>
</gene>
<keyword evidence="7" id="KW-0812">Transmembrane</keyword>
<dbReference type="Pfam" id="PF13091">
    <property type="entry name" value="PLDc_2"/>
    <property type="match status" value="1"/>
</dbReference>
<comment type="catalytic activity">
    <reaction evidence="1">
        <text>a 1,2-diacyl-sn-glycero-3-phosphocholine + H2O = a 1,2-diacyl-sn-glycero-3-phosphate + choline + H(+)</text>
        <dbReference type="Rhea" id="RHEA:14445"/>
        <dbReference type="ChEBI" id="CHEBI:15354"/>
        <dbReference type="ChEBI" id="CHEBI:15377"/>
        <dbReference type="ChEBI" id="CHEBI:15378"/>
        <dbReference type="ChEBI" id="CHEBI:57643"/>
        <dbReference type="ChEBI" id="CHEBI:58608"/>
        <dbReference type="EC" id="3.1.4.4"/>
    </reaction>
</comment>
<dbReference type="EMBL" id="JARLKY010000018">
    <property type="protein sequence ID" value="MEC0227268.1"/>
    <property type="molecule type" value="Genomic_DNA"/>
</dbReference>
<feature type="transmembrane region" description="Helical" evidence="7">
    <location>
        <begin position="29"/>
        <end position="50"/>
    </location>
</feature>